<comment type="caution">
    <text evidence="2">The sequence shown here is derived from an EMBL/GenBank/DDBJ whole genome shotgun (WGS) entry which is preliminary data.</text>
</comment>
<evidence type="ECO:0000313" key="3">
    <source>
        <dbReference type="Proteomes" id="UP000076154"/>
    </source>
</evidence>
<dbReference type="AlphaFoldDB" id="A0A369K932"/>
<dbReference type="Proteomes" id="UP000076154">
    <property type="component" value="Unassembled WGS sequence"/>
</dbReference>
<reference evidence="2" key="1">
    <citation type="submission" date="2018-04" db="EMBL/GenBank/DDBJ databases">
        <title>Whole genome sequencing of Hypsizygus marmoreus.</title>
        <authorList>
            <person name="Choi I.-G."/>
            <person name="Min B."/>
            <person name="Kim J.-G."/>
            <person name="Kim S."/>
            <person name="Oh Y.-L."/>
            <person name="Kong W.-S."/>
            <person name="Park H."/>
            <person name="Jeong J."/>
            <person name="Song E.-S."/>
        </authorList>
    </citation>
    <scope>NUCLEOTIDE SEQUENCE [LARGE SCALE GENOMIC DNA]</scope>
    <source>
        <strain evidence="2">51987-8</strain>
    </source>
</reference>
<accession>A0A369K932</accession>
<dbReference type="Pfam" id="PF20722">
    <property type="entry name" value="DUF6830"/>
    <property type="match status" value="1"/>
</dbReference>
<dbReference type="OrthoDB" id="3232986at2759"/>
<evidence type="ECO:0000313" key="2">
    <source>
        <dbReference type="EMBL" id="RDB31099.1"/>
    </source>
</evidence>
<dbReference type="InterPro" id="IPR041078">
    <property type="entry name" value="Plavaka"/>
</dbReference>
<evidence type="ECO:0000259" key="1">
    <source>
        <dbReference type="Pfam" id="PF20722"/>
    </source>
</evidence>
<dbReference type="InParanoid" id="A0A369K932"/>
<dbReference type="EMBL" id="LUEZ02000001">
    <property type="protein sequence ID" value="RDB31099.1"/>
    <property type="molecule type" value="Genomic_DNA"/>
</dbReference>
<dbReference type="InterPro" id="IPR049233">
    <property type="entry name" value="DUF6830"/>
</dbReference>
<feature type="domain" description="DUF6830" evidence="1">
    <location>
        <begin position="656"/>
        <end position="812"/>
    </location>
</feature>
<name>A0A369K932_HYPMA</name>
<proteinExistence type="predicted"/>
<gene>
    <name evidence="2" type="ORF">Hypma_000008</name>
</gene>
<protein>
    <recommendedName>
        <fullName evidence="1">DUF6830 domain-containing protein</fullName>
    </recommendedName>
</protein>
<dbReference type="Pfam" id="PF18759">
    <property type="entry name" value="Plavaka"/>
    <property type="match status" value="1"/>
</dbReference>
<organism evidence="2 3">
    <name type="scientific">Hypsizygus marmoreus</name>
    <name type="common">White beech mushroom</name>
    <name type="synonym">Agaricus marmoreus</name>
    <dbReference type="NCBI Taxonomy" id="39966"/>
    <lineage>
        <taxon>Eukaryota</taxon>
        <taxon>Fungi</taxon>
        <taxon>Dikarya</taxon>
        <taxon>Basidiomycota</taxon>
        <taxon>Agaricomycotina</taxon>
        <taxon>Agaricomycetes</taxon>
        <taxon>Agaricomycetidae</taxon>
        <taxon>Agaricales</taxon>
        <taxon>Tricholomatineae</taxon>
        <taxon>Lyophyllaceae</taxon>
        <taxon>Hypsizygus</taxon>
    </lineage>
</organism>
<keyword evidence="3" id="KW-1185">Reference proteome</keyword>
<sequence>MDIVLEGDNVDFHADHGLSNIEYFEGAAEVHGTGTTFMDQFDLDEYASERVDNLFYPFASRDEWELSSFLLRSGLSMASINKFLTLKLIQRLGLSFRTAQQLRNRAELLPKGPEWNCKPWKTTFPTKSKVSLFYRDPIDCIQSLLHHPLMKDHINFTPFRMFKTAERMMRIYTEWLSGNVAWEMQEQLPPGATLLGTVLSSDKTNISAMTGGRTAHPLLISLANLDMTFRMKANNHAFLLLALLPIPKFIHKDRKTRGVLENRLIHECLDFVLQPLKTAAQVGIMMSDALGGLRYAFTPLAAYIVDTQESTMLAGVNNKASSVTMASYKQLGDAFPHEPRTALKTIAQLQVIEKTTNPWHLDAYIKEANKVHLNSVHRLFYRDWALSDPSQFLTPEPLHHWHKMFWDHEARWSINAVGGAEIDFRFSLLHPHTAFRHFHEGISKLKQVTGREHCDIQRYIIPVIAGTVSSSFLIAIRSLIDFRYLGQAPEIDDSICAKIENALATFHRHKKAIIMAGARTGKGGRVIDNWYIPKLEFMQSVVSSIRKNGVAIQWSADAMEHAHITEIKEPTQCTNNQNYESQICRHLDRADKCCRFDLATATREARLDIRDFTREEQDDDDGLEDGESLTVNTTVDLLSNITPVSQLTGTTCHNADYFAIANMLQQDASIKAPFLLRTFVGGDTAIHLSRDPSFKRMSIHDVAVKFKLPNLHLALADYLNCVKNSDGTILTDDEPPTQNIRTHLPFDMLEIWTKVRIQNRAYFAPHDILPAQTINTSPPSDSWPFGHSDTVLMNTDPNFSWPRGGLEGHVVGQLQLIFRAVPQKGAAPTPGTDMFLAYIQRYDVIPQINREISGSSTRKGAYPHPASGMFLMQRARHEDDSLINGIVPLARIRTLVELTPDFGETADIHLTKETTLNYCSQFWLNKYLDKESYYAMSLL</sequence>